<keyword evidence="1" id="KW-0812">Transmembrane</keyword>
<name>A0ABV4U061_9GAMM</name>
<reference evidence="2 3" key="1">
    <citation type="submission" date="2024-08" db="EMBL/GenBank/DDBJ databases">
        <title>Whole-genome sequencing of halo(alkali)philic microorganisms from hypersaline lakes.</title>
        <authorList>
            <person name="Sorokin D.Y."/>
            <person name="Merkel A.Y."/>
            <person name="Messina E."/>
            <person name="Yakimov M."/>
        </authorList>
    </citation>
    <scope>NUCLEOTIDE SEQUENCE [LARGE SCALE GENOMIC DNA]</scope>
    <source>
        <strain evidence="2 3">Cl-TMA</strain>
    </source>
</reference>
<feature type="transmembrane region" description="Helical" evidence="1">
    <location>
        <begin position="46"/>
        <end position="66"/>
    </location>
</feature>
<accession>A0ABV4U061</accession>
<protein>
    <recommendedName>
        <fullName evidence="4">Capsule polysaccharide biosynthesis protein</fullName>
    </recommendedName>
</protein>
<dbReference type="EMBL" id="JBGUAW010000017">
    <property type="protein sequence ID" value="MFA9462562.1"/>
    <property type="molecule type" value="Genomic_DNA"/>
</dbReference>
<evidence type="ECO:0000313" key="3">
    <source>
        <dbReference type="Proteomes" id="UP001575181"/>
    </source>
</evidence>
<sequence length="453" mass="53186">MERLSFLKLPISLGGLSYLYDAMRLFLENKGYKVKFRNFRPKKYSFIKFLDVDFYGLFFGGMIFVFKKGIRKFPSYSYKGIRIGQYIMASVLRDPKTNLDENLLRRKFFKELLKGSLLYCIAKRESARVSFAYLHDGHYLYGIIIDCFLRNDVGVFLKTSPDGIIFVKNENCSQKDMNKIRDNRNEIPDSEVERYMNNRLSDPYNSIPYMKVIEREENFIVPETEYIAVVYSHSFTDAQFEFGYDGFLGVYEWLTYTIEKLLENGIGVILKGHPNFWAGESEAKIDQWDYLIWGKVIENYKDKNLIPIDWPMNNFSLLSKLEQGNTLLVSHHGNPLVEGAYLGFKTLSSIASPWADQYKFGHIWYGREDYENKLKGEAWWAEVNQKEVYDFVRDKYLNPYGKSGELFWQSIVARKAGITYKELNKSPSIMKKIKVKDYGNMIEEISKSFQEIR</sequence>
<keyword evidence="3" id="KW-1185">Reference proteome</keyword>
<evidence type="ECO:0000256" key="1">
    <source>
        <dbReference type="SAM" id="Phobius"/>
    </source>
</evidence>
<organism evidence="2 3">
    <name type="scientific">Thiohalorhabdus methylotrophus</name>
    <dbReference type="NCBI Taxonomy" id="3242694"/>
    <lineage>
        <taxon>Bacteria</taxon>
        <taxon>Pseudomonadati</taxon>
        <taxon>Pseudomonadota</taxon>
        <taxon>Gammaproteobacteria</taxon>
        <taxon>Thiohalorhabdales</taxon>
        <taxon>Thiohalorhabdaceae</taxon>
        <taxon>Thiohalorhabdus</taxon>
    </lineage>
</organism>
<keyword evidence="1" id="KW-1133">Transmembrane helix</keyword>
<dbReference type="Proteomes" id="UP001575181">
    <property type="component" value="Unassembled WGS sequence"/>
</dbReference>
<evidence type="ECO:0008006" key="4">
    <source>
        <dbReference type="Google" id="ProtNLM"/>
    </source>
</evidence>
<keyword evidence="1" id="KW-0472">Membrane</keyword>
<comment type="caution">
    <text evidence="2">The sequence shown here is derived from an EMBL/GenBank/DDBJ whole genome shotgun (WGS) entry which is preliminary data.</text>
</comment>
<proteinExistence type="predicted"/>
<dbReference type="RefSeq" id="WP_373657349.1">
    <property type="nucleotide sequence ID" value="NZ_JBGUAW010000017.1"/>
</dbReference>
<gene>
    <name evidence="2" type="ORF">ACERLL_17285</name>
</gene>
<evidence type="ECO:0000313" key="2">
    <source>
        <dbReference type="EMBL" id="MFA9462562.1"/>
    </source>
</evidence>